<reference evidence="2 3" key="1">
    <citation type="submission" date="2020-10" db="EMBL/GenBank/DDBJ databases">
        <title>Connecting structure to function with the recovery of over 1000 high-quality activated sludge metagenome-assembled genomes encoding full-length rRNA genes using long-read sequencing.</title>
        <authorList>
            <person name="Singleton C.M."/>
            <person name="Petriglieri F."/>
            <person name="Kristensen J.M."/>
            <person name="Kirkegaard R.H."/>
            <person name="Michaelsen T.Y."/>
            <person name="Andersen M.H."/>
            <person name="Karst S.M."/>
            <person name="Dueholm M.S."/>
            <person name="Nielsen P.H."/>
            <person name="Albertsen M."/>
        </authorList>
    </citation>
    <scope>NUCLEOTIDE SEQUENCE [LARGE SCALE GENOMIC DNA]</scope>
    <source>
        <strain evidence="2">Ribe_18-Q3-R11-54_MAXAC.273</strain>
    </source>
</reference>
<protein>
    <submittedName>
        <fullName evidence="2">Uncharacterized protein</fullName>
    </submittedName>
</protein>
<sequence>MDKPLEITLHVPNIQELLRAPGARYRKRTLNRDAENFIIEESEMISRKGEIKIIIRLAASGTQYKDDIPPAVHQQFSYRRQQAQIKLKHTLHFGWMNLFIAFGLLGVVFSLIQLGTNFIADNQLMKVISESFIILAWVALWRPMELLLYDWYPIKRDIDLFRRLEESIVQVIIDEA</sequence>
<organism evidence="2 3">
    <name type="scientific">Candidatus Opimibacter skivensis</name>
    <dbReference type="NCBI Taxonomy" id="2982028"/>
    <lineage>
        <taxon>Bacteria</taxon>
        <taxon>Pseudomonadati</taxon>
        <taxon>Bacteroidota</taxon>
        <taxon>Saprospiria</taxon>
        <taxon>Saprospirales</taxon>
        <taxon>Saprospiraceae</taxon>
        <taxon>Candidatus Opimibacter</taxon>
    </lineage>
</organism>
<dbReference type="Proteomes" id="UP000808337">
    <property type="component" value="Unassembled WGS sequence"/>
</dbReference>
<dbReference type="EMBL" id="JADKGY010000020">
    <property type="protein sequence ID" value="MBK9983412.1"/>
    <property type="molecule type" value="Genomic_DNA"/>
</dbReference>
<proteinExistence type="predicted"/>
<evidence type="ECO:0000256" key="1">
    <source>
        <dbReference type="SAM" id="Phobius"/>
    </source>
</evidence>
<keyword evidence="1" id="KW-0812">Transmembrane</keyword>
<dbReference type="AlphaFoldDB" id="A0A9D7XU70"/>
<gene>
    <name evidence="2" type="ORF">IPP15_13675</name>
</gene>
<keyword evidence="1" id="KW-0472">Membrane</keyword>
<name>A0A9D7XU70_9BACT</name>
<accession>A0A9D7XU70</accession>
<feature type="transmembrane region" description="Helical" evidence="1">
    <location>
        <begin position="132"/>
        <end position="152"/>
    </location>
</feature>
<feature type="transmembrane region" description="Helical" evidence="1">
    <location>
        <begin position="90"/>
        <end position="112"/>
    </location>
</feature>
<keyword evidence="1" id="KW-1133">Transmembrane helix</keyword>
<evidence type="ECO:0000313" key="3">
    <source>
        <dbReference type="Proteomes" id="UP000808337"/>
    </source>
</evidence>
<comment type="caution">
    <text evidence="2">The sequence shown here is derived from an EMBL/GenBank/DDBJ whole genome shotgun (WGS) entry which is preliminary data.</text>
</comment>
<evidence type="ECO:0000313" key="2">
    <source>
        <dbReference type="EMBL" id="MBK9983412.1"/>
    </source>
</evidence>